<evidence type="ECO:0000256" key="3">
    <source>
        <dbReference type="ARBA" id="ARBA00023163"/>
    </source>
</evidence>
<accession>A0A1E5XVT1</accession>
<dbReference type="Proteomes" id="UP000095463">
    <property type="component" value="Unassembled WGS sequence"/>
</dbReference>
<sequence>MAKLTSLKSEKRLLDRQAADGIRTHILEGILPAGGRLLETQLSEELEVSRGTVRAALAQLAREGLVQQVAFTRWQVSETSPRDAWELYTLRAALEGLAARLAAEHGVAADHKRLKSTVAELTRAVKDKRFDDVTDIDFRLHQEIVEIAKHRRLAEQHGFIMQQVRFHMVHSGFFPTDYAALVDEHAALIGAVIERQPDLAEQLAKSHNEAEVKLLAAHTEENPRAVTAS</sequence>
<dbReference type="PROSITE" id="PS50949">
    <property type="entry name" value="HTH_GNTR"/>
    <property type="match status" value="1"/>
</dbReference>
<dbReference type="InterPro" id="IPR000524">
    <property type="entry name" value="Tscrpt_reg_HTH_GntR"/>
</dbReference>
<dbReference type="PANTHER" id="PTHR43537">
    <property type="entry name" value="TRANSCRIPTIONAL REGULATOR, GNTR FAMILY"/>
    <property type="match status" value="1"/>
</dbReference>
<dbReference type="InterPro" id="IPR011711">
    <property type="entry name" value="GntR_C"/>
</dbReference>
<dbReference type="GO" id="GO:0003677">
    <property type="term" value="F:DNA binding"/>
    <property type="evidence" value="ECO:0007669"/>
    <property type="project" value="UniProtKB-KW"/>
</dbReference>
<dbReference type="RefSeq" id="WP_069908178.1">
    <property type="nucleotide sequence ID" value="NZ_LAJE02000061.1"/>
</dbReference>
<comment type="caution">
    <text evidence="5">The sequence shown here is derived from an EMBL/GenBank/DDBJ whole genome shotgun (WGS) entry which is preliminary data.</text>
</comment>
<gene>
    <name evidence="5" type="ORF">VW23_010365</name>
</gene>
<dbReference type="OrthoDB" id="7192778at2"/>
<dbReference type="EMBL" id="LAJE02000061">
    <property type="protein sequence ID" value="OEO32671.1"/>
    <property type="molecule type" value="Genomic_DNA"/>
</dbReference>
<dbReference type="SMART" id="SM00895">
    <property type="entry name" value="FCD"/>
    <property type="match status" value="1"/>
</dbReference>
<dbReference type="Gene3D" id="1.20.120.530">
    <property type="entry name" value="GntR ligand-binding domain-like"/>
    <property type="match status" value="1"/>
</dbReference>
<dbReference type="AlphaFoldDB" id="A0A1E5XVT1"/>
<dbReference type="Gene3D" id="1.10.10.10">
    <property type="entry name" value="Winged helix-like DNA-binding domain superfamily/Winged helix DNA-binding domain"/>
    <property type="match status" value="1"/>
</dbReference>
<dbReference type="InterPro" id="IPR036388">
    <property type="entry name" value="WH-like_DNA-bd_sf"/>
</dbReference>
<dbReference type="GO" id="GO:0003700">
    <property type="term" value="F:DNA-binding transcription factor activity"/>
    <property type="evidence" value="ECO:0007669"/>
    <property type="project" value="InterPro"/>
</dbReference>
<dbReference type="InterPro" id="IPR036390">
    <property type="entry name" value="WH_DNA-bd_sf"/>
</dbReference>
<proteinExistence type="predicted"/>
<evidence type="ECO:0000313" key="5">
    <source>
        <dbReference type="EMBL" id="OEO32671.1"/>
    </source>
</evidence>
<dbReference type="PRINTS" id="PR00035">
    <property type="entry name" value="HTHGNTR"/>
</dbReference>
<evidence type="ECO:0000256" key="2">
    <source>
        <dbReference type="ARBA" id="ARBA00023125"/>
    </source>
</evidence>
<dbReference type="PANTHER" id="PTHR43537:SF24">
    <property type="entry name" value="GLUCONATE OPERON TRANSCRIPTIONAL REPRESSOR"/>
    <property type="match status" value="1"/>
</dbReference>
<dbReference type="InterPro" id="IPR008920">
    <property type="entry name" value="TF_FadR/GntR_C"/>
</dbReference>
<keyword evidence="2" id="KW-0238">DNA-binding</keyword>
<protein>
    <recommendedName>
        <fullName evidence="4">HTH gntR-type domain-containing protein</fullName>
    </recommendedName>
</protein>
<reference evidence="5 6" key="1">
    <citation type="journal article" date="2015" name="Genome Announc.">
        <title>Genome Assemblies of Three Soil-Associated Devosia species: D. insulae, D. limi, and D. soli.</title>
        <authorList>
            <person name="Hassan Y.I."/>
            <person name="Lepp D."/>
            <person name="Zhou T."/>
        </authorList>
    </citation>
    <scope>NUCLEOTIDE SEQUENCE [LARGE SCALE GENOMIC DNA]</scope>
    <source>
        <strain evidence="5 6">DS-56</strain>
    </source>
</reference>
<evidence type="ECO:0000256" key="1">
    <source>
        <dbReference type="ARBA" id="ARBA00023015"/>
    </source>
</evidence>
<dbReference type="Pfam" id="PF07729">
    <property type="entry name" value="FCD"/>
    <property type="match status" value="1"/>
</dbReference>
<evidence type="ECO:0000259" key="4">
    <source>
        <dbReference type="PROSITE" id="PS50949"/>
    </source>
</evidence>
<dbReference type="SUPFAM" id="SSF48008">
    <property type="entry name" value="GntR ligand-binding domain-like"/>
    <property type="match status" value="1"/>
</dbReference>
<dbReference type="Pfam" id="PF00392">
    <property type="entry name" value="GntR"/>
    <property type="match status" value="1"/>
</dbReference>
<organism evidence="5 6">
    <name type="scientific">Devosia insulae DS-56</name>
    <dbReference type="NCBI Taxonomy" id="1116389"/>
    <lineage>
        <taxon>Bacteria</taxon>
        <taxon>Pseudomonadati</taxon>
        <taxon>Pseudomonadota</taxon>
        <taxon>Alphaproteobacteria</taxon>
        <taxon>Hyphomicrobiales</taxon>
        <taxon>Devosiaceae</taxon>
        <taxon>Devosia</taxon>
    </lineage>
</organism>
<evidence type="ECO:0000313" key="6">
    <source>
        <dbReference type="Proteomes" id="UP000095463"/>
    </source>
</evidence>
<keyword evidence="6" id="KW-1185">Reference proteome</keyword>
<name>A0A1E5XVT1_9HYPH</name>
<dbReference type="CDD" id="cd07377">
    <property type="entry name" value="WHTH_GntR"/>
    <property type="match status" value="1"/>
</dbReference>
<feature type="domain" description="HTH gntR-type" evidence="4">
    <location>
        <begin position="12"/>
        <end position="79"/>
    </location>
</feature>
<dbReference type="SMART" id="SM00345">
    <property type="entry name" value="HTH_GNTR"/>
    <property type="match status" value="1"/>
</dbReference>
<keyword evidence="3" id="KW-0804">Transcription</keyword>
<keyword evidence="1" id="KW-0805">Transcription regulation</keyword>
<dbReference type="SUPFAM" id="SSF46785">
    <property type="entry name" value="Winged helix' DNA-binding domain"/>
    <property type="match status" value="1"/>
</dbReference>